<dbReference type="RefSeq" id="XP_028862280.1">
    <property type="nucleotide sequence ID" value="XM_029005719.1"/>
</dbReference>
<reference evidence="2 3" key="1">
    <citation type="submission" date="2016-06" db="EMBL/GenBank/DDBJ databases">
        <authorList>
            <consortium name="Pathogen Informatics"/>
        </authorList>
    </citation>
    <scope>NUCLEOTIDE SEQUENCE [LARGE SCALE GENOMIC DNA]</scope>
</reference>
<evidence type="ECO:0000313" key="3">
    <source>
        <dbReference type="Proteomes" id="UP000219813"/>
    </source>
</evidence>
<evidence type="ECO:0000256" key="1">
    <source>
        <dbReference type="SAM" id="Phobius"/>
    </source>
</evidence>
<feature type="transmembrane region" description="Helical" evidence="1">
    <location>
        <begin position="201"/>
        <end position="224"/>
    </location>
</feature>
<feature type="transmembrane region" description="Helical" evidence="1">
    <location>
        <begin position="6"/>
        <end position="22"/>
    </location>
</feature>
<dbReference type="InterPro" id="IPR022139">
    <property type="entry name" value="Fam-L/Fam-M-like_plasmodium"/>
</dbReference>
<dbReference type="Proteomes" id="UP000219813">
    <property type="component" value="Chromosome 10"/>
</dbReference>
<dbReference type="Pfam" id="PF12420">
    <property type="entry name" value="DUF3671"/>
    <property type="match status" value="1"/>
</dbReference>
<dbReference type="EMBL" id="LT594631">
    <property type="protein sequence ID" value="SCN45325.1"/>
    <property type="molecule type" value="Genomic_DNA"/>
</dbReference>
<dbReference type="AlphaFoldDB" id="A0A1D3RJI7"/>
<name>A0A1D3RJI7_PLAMA</name>
<evidence type="ECO:0008006" key="4">
    <source>
        <dbReference type="Google" id="ProtNLM"/>
    </source>
</evidence>
<keyword evidence="1" id="KW-0472">Membrane</keyword>
<evidence type="ECO:0000313" key="2">
    <source>
        <dbReference type="EMBL" id="SCN45325.1"/>
    </source>
</evidence>
<protein>
    <recommendedName>
        <fullName evidence="4">Fam-m protein</fullName>
    </recommendedName>
</protein>
<sequence>MKSNFSIKIGMFILISWIYNIYSEESIFNIYMVDCKYDIKLYLRNFRILVECKEVNDSNIAQSQEEIPNYEKNYEKVLSYDRKGEKQTNTQSRRNSLYDEFNKQYKIQKKIIYGKKKLSRFERTFFKKLDYIDFIRKNQSICNKTYQKLVIKKFGLSMYLPTLVLSWVILAPLGGLIYSFFPKTGTDGENGVSTKTYDVTLFLVLLSILIVILMTWLVFTYMKFRKHRRIVKRKC</sequence>
<gene>
    <name evidence="2" type="primary">PmUG01_10051600</name>
    <name evidence="2" type="ORF">PMUG01_10051600</name>
</gene>
<organism evidence="2 3">
    <name type="scientific">Plasmodium malariae</name>
    <dbReference type="NCBI Taxonomy" id="5858"/>
    <lineage>
        <taxon>Eukaryota</taxon>
        <taxon>Sar</taxon>
        <taxon>Alveolata</taxon>
        <taxon>Apicomplexa</taxon>
        <taxon>Aconoidasida</taxon>
        <taxon>Haemosporida</taxon>
        <taxon>Plasmodiidae</taxon>
        <taxon>Plasmodium</taxon>
        <taxon>Plasmodium (Plasmodium)</taxon>
    </lineage>
</organism>
<dbReference type="GeneID" id="39869518"/>
<keyword evidence="3" id="KW-1185">Reference proteome</keyword>
<proteinExistence type="predicted"/>
<dbReference type="KEGG" id="pmal:PMUG01_10051600"/>
<feature type="transmembrane region" description="Helical" evidence="1">
    <location>
        <begin position="158"/>
        <end position="181"/>
    </location>
</feature>
<dbReference type="VEuPathDB" id="PlasmoDB:PmUG01_10051600"/>
<accession>A0A1D3RJI7</accession>
<keyword evidence="1" id="KW-0812">Transmembrane</keyword>
<keyword evidence="1" id="KW-1133">Transmembrane helix</keyword>